<reference evidence="4" key="1">
    <citation type="submission" date="2021-01" db="EMBL/GenBank/DDBJ databases">
        <title>Paracoccus amoyensis sp. nov., isolated from the surface seawater along the coast of Xiamen Island, China.</title>
        <authorList>
            <person name="Lyu L."/>
        </authorList>
    </citation>
    <scope>NUCLEOTIDE SEQUENCE</scope>
    <source>
        <strain evidence="4">MJ17</strain>
    </source>
</reference>
<dbReference type="EMBL" id="JAEPRQ010000007">
    <property type="protein sequence ID" value="MBK4217406.1"/>
    <property type="molecule type" value="Genomic_DNA"/>
</dbReference>
<dbReference type="PROSITE" id="PS00383">
    <property type="entry name" value="TYR_PHOSPHATASE_1"/>
    <property type="match status" value="1"/>
</dbReference>
<dbReference type="Gene3D" id="3.90.190.10">
    <property type="entry name" value="Protein tyrosine phosphatase superfamily"/>
    <property type="match status" value="1"/>
</dbReference>
<comment type="caution">
    <text evidence="4">The sequence shown here is derived from an EMBL/GenBank/DDBJ whole genome shotgun (WGS) entry which is preliminary data.</text>
</comment>
<sequence length="188" mass="20913">MRFGFKRFLLILGVMFGAVVLYLGYLHLSGNFHAVVPGQVYRAAQMDGQKLARWKREYGIASILNLRGDNTGADWYETERGVADRLGIDHLDFRMSASKELTFDEVQTLLEVMRNAPKPMLIHCQGGADRTGLASALYIAGIAGGGEEAAEWHLSLLYGHVGIPWVSAAWPMNVTWEDIEPWLGFPDS</sequence>
<protein>
    <submittedName>
        <fullName evidence="4">Tyrosine-protein phosphatase</fullName>
    </submittedName>
</protein>
<keyword evidence="2" id="KW-1133">Transmembrane helix</keyword>
<dbReference type="Pfam" id="PF22784">
    <property type="entry name" value="PTP-SAK"/>
    <property type="match status" value="1"/>
</dbReference>
<dbReference type="GO" id="GO:0016791">
    <property type="term" value="F:phosphatase activity"/>
    <property type="evidence" value="ECO:0007669"/>
    <property type="project" value="UniProtKB-ARBA"/>
</dbReference>
<dbReference type="InterPro" id="IPR016130">
    <property type="entry name" value="Tyr_Pase_AS"/>
</dbReference>
<dbReference type="InterPro" id="IPR057023">
    <property type="entry name" value="PTP-SAK"/>
</dbReference>
<organism evidence="4 5">
    <name type="scientific">Paracoccus caeni</name>
    <dbReference type="NCBI Taxonomy" id="657651"/>
    <lineage>
        <taxon>Bacteria</taxon>
        <taxon>Pseudomonadati</taxon>
        <taxon>Pseudomonadota</taxon>
        <taxon>Alphaproteobacteria</taxon>
        <taxon>Rhodobacterales</taxon>
        <taxon>Paracoccaceae</taxon>
        <taxon>Paracoccus</taxon>
    </lineage>
</organism>
<keyword evidence="2" id="KW-0812">Transmembrane</keyword>
<name>A0A934SHY0_9RHOB</name>
<feature type="domain" description="Tyrosine specific protein phosphatases" evidence="3">
    <location>
        <begin position="100"/>
        <end position="139"/>
    </location>
</feature>
<dbReference type="Proteomes" id="UP000640485">
    <property type="component" value="Unassembled WGS sequence"/>
</dbReference>
<dbReference type="RefSeq" id="WP_200688143.1">
    <property type="nucleotide sequence ID" value="NZ_JAEPRQ010000007.1"/>
</dbReference>
<keyword evidence="2" id="KW-0472">Membrane</keyword>
<evidence type="ECO:0000313" key="5">
    <source>
        <dbReference type="Proteomes" id="UP000640485"/>
    </source>
</evidence>
<feature type="transmembrane region" description="Helical" evidence="2">
    <location>
        <begin position="7"/>
        <end position="28"/>
    </location>
</feature>
<gene>
    <name evidence="4" type="ORF">JJJ17_15870</name>
</gene>
<dbReference type="AlphaFoldDB" id="A0A934SHY0"/>
<accession>A0A934SHY0</accession>
<dbReference type="InterPro" id="IPR000387">
    <property type="entry name" value="Tyr_Pase_dom"/>
</dbReference>
<proteinExistence type="predicted"/>
<evidence type="ECO:0000256" key="2">
    <source>
        <dbReference type="SAM" id="Phobius"/>
    </source>
</evidence>
<evidence type="ECO:0000313" key="4">
    <source>
        <dbReference type="EMBL" id="MBK4217406.1"/>
    </source>
</evidence>
<dbReference type="PROSITE" id="PS50056">
    <property type="entry name" value="TYR_PHOSPHATASE_2"/>
    <property type="match status" value="1"/>
</dbReference>
<dbReference type="SUPFAM" id="SSF52799">
    <property type="entry name" value="(Phosphotyrosine protein) phosphatases II"/>
    <property type="match status" value="1"/>
</dbReference>
<keyword evidence="5" id="KW-1185">Reference proteome</keyword>
<evidence type="ECO:0000256" key="1">
    <source>
        <dbReference type="ARBA" id="ARBA00022801"/>
    </source>
</evidence>
<evidence type="ECO:0000259" key="3">
    <source>
        <dbReference type="PROSITE" id="PS50056"/>
    </source>
</evidence>
<dbReference type="InterPro" id="IPR029021">
    <property type="entry name" value="Prot-tyrosine_phosphatase-like"/>
</dbReference>
<keyword evidence="1" id="KW-0378">Hydrolase</keyword>